<evidence type="ECO:0000259" key="7">
    <source>
        <dbReference type="Pfam" id="PF24986"/>
    </source>
</evidence>
<organism evidence="8 9">
    <name type="scientific">Filimonas effusa</name>
    <dbReference type="NCBI Taxonomy" id="2508721"/>
    <lineage>
        <taxon>Bacteria</taxon>
        <taxon>Pseudomonadati</taxon>
        <taxon>Bacteroidota</taxon>
        <taxon>Chitinophagia</taxon>
        <taxon>Chitinophagales</taxon>
        <taxon>Chitinophagaceae</taxon>
        <taxon>Filimonas</taxon>
    </lineage>
</organism>
<evidence type="ECO:0000256" key="3">
    <source>
        <dbReference type="ARBA" id="ARBA00022552"/>
    </source>
</evidence>
<gene>
    <name evidence="5 8" type="primary">rimM</name>
    <name evidence="8" type="ORF">ESB13_18135</name>
</gene>
<dbReference type="PANTHER" id="PTHR33692">
    <property type="entry name" value="RIBOSOME MATURATION FACTOR RIMM"/>
    <property type="match status" value="1"/>
</dbReference>
<dbReference type="GO" id="GO:0043022">
    <property type="term" value="F:ribosome binding"/>
    <property type="evidence" value="ECO:0007669"/>
    <property type="project" value="InterPro"/>
</dbReference>
<accession>A0A4Q1D1P9</accession>
<dbReference type="GO" id="GO:0042274">
    <property type="term" value="P:ribosomal small subunit biogenesis"/>
    <property type="evidence" value="ECO:0007669"/>
    <property type="project" value="UniProtKB-UniRule"/>
</dbReference>
<keyword evidence="3 5" id="KW-0698">rRNA processing</keyword>
<dbReference type="PANTHER" id="PTHR33692:SF1">
    <property type="entry name" value="RIBOSOME MATURATION FACTOR RIMM"/>
    <property type="match status" value="1"/>
</dbReference>
<feature type="domain" description="Ribosome maturation factor RimM PRC barrel" evidence="7">
    <location>
        <begin position="102"/>
        <end position="165"/>
    </location>
</feature>
<evidence type="ECO:0000313" key="9">
    <source>
        <dbReference type="Proteomes" id="UP000290545"/>
    </source>
</evidence>
<dbReference type="GO" id="GO:0006364">
    <property type="term" value="P:rRNA processing"/>
    <property type="evidence" value="ECO:0007669"/>
    <property type="project" value="UniProtKB-UniRule"/>
</dbReference>
<dbReference type="RefSeq" id="WP_129005111.1">
    <property type="nucleotide sequence ID" value="NZ_SDHZ01000003.1"/>
</dbReference>
<evidence type="ECO:0000313" key="8">
    <source>
        <dbReference type="EMBL" id="RXK81714.1"/>
    </source>
</evidence>
<dbReference type="InterPro" id="IPR002676">
    <property type="entry name" value="RimM_N"/>
</dbReference>
<dbReference type="AlphaFoldDB" id="A0A4Q1D1P9"/>
<dbReference type="InterPro" id="IPR011961">
    <property type="entry name" value="RimM"/>
</dbReference>
<dbReference type="SUPFAM" id="SSF50447">
    <property type="entry name" value="Translation proteins"/>
    <property type="match status" value="1"/>
</dbReference>
<dbReference type="InterPro" id="IPR011033">
    <property type="entry name" value="PRC_barrel-like_sf"/>
</dbReference>
<dbReference type="GO" id="GO:0005840">
    <property type="term" value="C:ribosome"/>
    <property type="evidence" value="ECO:0007669"/>
    <property type="project" value="InterPro"/>
</dbReference>
<keyword evidence="4 5" id="KW-0143">Chaperone</keyword>
<dbReference type="NCBIfam" id="TIGR02273">
    <property type="entry name" value="16S_RimM"/>
    <property type="match status" value="1"/>
</dbReference>
<evidence type="ECO:0000256" key="1">
    <source>
        <dbReference type="ARBA" id="ARBA00022490"/>
    </source>
</evidence>
<reference evidence="8 9" key="1">
    <citation type="submission" date="2019-01" db="EMBL/GenBank/DDBJ databases">
        <title>Filimonas sp. strain TTM-71.</title>
        <authorList>
            <person name="Chen W.-M."/>
        </authorList>
    </citation>
    <scope>NUCLEOTIDE SEQUENCE [LARGE SCALE GENOMIC DNA]</scope>
    <source>
        <strain evidence="8 9">TTM-71</strain>
    </source>
</reference>
<dbReference type="Gene3D" id="2.30.30.240">
    <property type="entry name" value="PRC-barrel domain"/>
    <property type="match status" value="1"/>
</dbReference>
<comment type="similarity">
    <text evidence="5">Belongs to the RimM family.</text>
</comment>
<dbReference type="GO" id="GO:0005737">
    <property type="term" value="C:cytoplasm"/>
    <property type="evidence" value="ECO:0007669"/>
    <property type="project" value="UniProtKB-SubCell"/>
</dbReference>
<dbReference type="SUPFAM" id="SSF50346">
    <property type="entry name" value="PRC-barrel domain"/>
    <property type="match status" value="1"/>
</dbReference>
<name>A0A4Q1D1P9_9BACT</name>
<comment type="function">
    <text evidence="5">An accessory protein needed during the final step in the assembly of 30S ribosomal subunit, possibly for assembly of the head region. Essential for efficient processing of 16S rRNA. May be needed both before and after RbfA during the maturation of 16S rRNA. It has affinity for free ribosomal 30S subunits but not for 70S ribosomes.</text>
</comment>
<feature type="domain" description="RimM N-terminal" evidence="6">
    <location>
        <begin position="6"/>
        <end position="86"/>
    </location>
</feature>
<sequence>MDYIHIGKIAASFGLKGEVILVHPLNKKLSFKGVEAVFIEQQKGDRLPYFIEAARPKDTNEVYLKLEGIDTPEAAQRIIRKNLWLADADFRSMAGTKSPLSLLGYQLINEGEPLGPVEEVIEQPHQVLLRITYRNNEALIPLHKETLKNIDREAKEVHVVLPEGLLEIYE</sequence>
<comment type="domain">
    <text evidence="5">The PRC barrel domain binds ribosomal protein uS19.</text>
</comment>
<dbReference type="Proteomes" id="UP000290545">
    <property type="component" value="Unassembled WGS sequence"/>
</dbReference>
<evidence type="ECO:0000256" key="5">
    <source>
        <dbReference type="HAMAP-Rule" id="MF_00014"/>
    </source>
</evidence>
<proteinExistence type="inferred from homology"/>
<dbReference type="EMBL" id="SDHZ01000003">
    <property type="protein sequence ID" value="RXK81714.1"/>
    <property type="molecule type" value="Genomic_DNA"/>
</dbReference>
<dbReference type="InterPro" id="IPR036976">
    <property type="entry name" value="RimM_N_sf"/>
</dbReference>
<dbReference type="HAMAP" id="MF_00014">
    <property type="entry name" value="Ribosome_mat_RimM"/>
    <property type="match status" value="1"/>
</dbReference>
<keyword evidence="1 5" id="KW-0963">Cytoplasm</keyword>
<evidence type="ECO:0000259" key="6">
    <source>
        <dbReference type="Pfam" id="PF01782"/>
    </source>
</evidence>
<comment type="subcellular location">
    <subcellularLocation>
        <location evidence="5">Cytoplasm</location>
    </subcellularLocation>
</comment>
<comment type="subunit">
    <text evidence="5">Binds ribosomal protein uS19.</text>
</comment>
<protein>
    <recommendedName>
        <fullName evidence="5">Ribosome maturation factor RimM</fullName>
    </recommendedName>
</protein>
<comment type="caution">
    <text evidence="8">The sequence shown here is derived from an EMBL/GenBank/DDBJ whole genome shotgun (WGS) entry which is preliminary data.</text>
</comment>
<dbReference type="OrthoDB" id="9810331at2"/>
<keyword evidence="2 5" id="KW-0690">Ribosome biogenesis</keyword>
<dbReference type="InterPro" id="IPR009000">
    <property type="entry name" value="Transl_B-barrel_sf"/>
</dbReference>
<evidence type="ECO:0000256" key="2">
    <source>
        <dbReference type="ARBA" id="ARBA00022517"/>
    </source>
</evidence>
<dbReference type="Gene3D" id="2.40.30.60">
    <property type="entry name" value="RimM"/>
    <property type="match status" value="1"/>
</dbReference>
<dbReference type="InterPro" id="IPR056792">
    <property type="entry name" value="PRC_RimM"/>
</dbReference>
<keyword evidence="9" id="KW-1185">Reference proteome</keyword>
<dbReference type="Pfam" id="PF24986">
    <property type="entry name" value="PRC_RimM"/>
    <property type="match status" value="1"/>
</dbReference>
<evidence type="ECO:0000256" key="4">
    <source>
        <dbReference type="ARBA" id="ARBA00023186"/>
    </source>
</evidence>
<dbReference type="Pfam" id="PF01782">
    <property type="entry name" value="RimM"/>
    <property type="match status" value="1"/>
</dbReference>